<dbReference type="Pfam" id="PF00989">
    <property type="entry name" value="PAS"/>
    <property type="match status" value="1"/>
</dbReference>
<sequence length="1503" mass="172289">MKLGLFKYLIWLLVTTFSLTIKAETSRLSTSLLKQTSLKHYSTEQGLSQNTVKSFYQDQRGYIWIATDSGLNRLDGNQITIFDGPDNLLIGDAITFVREDSEGALWISTLDELLYFSKDYQQVEHFYFPDYFNSLPQHNQVIEIIEHSTNHFWVVTQNGLFILSPQGKEIVPIKSAQILIDNRLHIFKVVNQDHAIWLATNKGLFYFDKNTESIIQVESPILLEQIKINDLIHLNQQKLFIATDNGGFIIDAQSKTAPQIKQIHQNRIESAAVYENTLLMATGDKLYQYNLLTEKLIHLFSLSELLPRYTYNEITRLFLDKQQKLWLGTSTQGAYVWDPKSLNYLSIQSITQNPATQLSNNTVWGFAATTPDDIWIATDNGLNHLNLKQKQLNTYLSSASTATGSASSKHLSSAITFILNDAPYLWLASKDGLIKFDTQTKHTIHYRQQFKLNKEPLIYSMTKTPNGILWLASENGPLIFNIETEKFLPMKGIPKSTENSINTYVSYFNEQLWIGYSDKIITYDIDNKSSKTIIQFPEHKKHYDSHLTDILFDNDRLWVSFNTAGIYILDLKDEFATVTHHFNRKNGFIDNTVHSLTQLDHQIIATTHSGLAVIDANNLSFLSYNSNHGLPVNEFNEGAHYKLNNNSILFGGANGILLLPPKKLPTPDNQVTPTISTIKIQDKALIHNGINWDDRQLKIKEKESLLTVGLTTLDYLSSNQWEFEYWLSGDKSTTPKISKNHEITIANLPVGNYKLNIKAVIPNYKKFDSVTTLSFTILPTPWNENKMEKIIFLILFLGLAGYLFNRHLKNQKLIQANRKLEDKQQKLELAVLDNTRGVWEWNKHKKGINNSTLSIILANNETIVATLEQYKSYVHPDNQKIFKQAWKEFLIQNKPEIDITFKIYFFDRWIWCRFNGKASDFDSTNNPTKAIGTWLDVSQEKTVEENLKLFEQALQSTRDMIFILDAELNIVAINEAYHLHTGYDAEDLIGKNIISIVKKRIGNELAMEIESKVLNTKSWQGEVAMPINNGPSFPIDVRVDAINFDGQTTHFIMLMTDISSLNDRMENQKLSSYYDSLTGLPNRVLSKDRLSHAMSHAKAYHKHIVLIHLELDNFEFHTRTLGKTAAREIIVKASKRISNALNKDDTLARIDKNQFHIILENEDKVENVSFKINTILSALNAPQTINHSNIQPSACIGVAYYPHDATSPSRLIQRAQEAKQHALMAGSNQIYYYHKALNKKVTERLAIKSSLKNAIKNNQFYLVFQPKYHLLTKSVYGFEVFLRWRMGQDNIIYPSQFIKVAEEIGMMEELTQWLINQSLRTLAQWRQDGINTIFSIHLNPEHCKQISPTDYLAKRLNDHQLSVSNIHIEINEKHFSANLESNLKFVNELHSLGFSVILDDFGNGNTPITFLKNLPFNAIKMDRQFIRNIGKDKNNDILLQTLITMTNNLGQIPTAKGIEYEEQLDYLIKAGCQFGQGYFFSDPLSENSARNLILNLKKNMSFN</sequence>
<feature type="domain" description="EAL" evidence="3">
    <location>
        <begin position="1244"/>
        <end position="1497"/>
    </location>
</feature>
<feature type="coiled-coil region" evidence="1">
    <location>
        <begin position="806"/>
        <end position="833"/>
    </location>
</feature>
<dbReference type="SUPFAM" id="SSF63829">
    <property type="entry name" value="Calcium-dependent phosphotriesterase"/>
    <property type="match status" value="1"/>
</dbReference>
<dbReference type="PANTHER" id="PTHR44757:SF2">
    <property type="entry name" value="BIOFILM ARCHITECTURE MAINTENANCE PROTEIN MBAA"/>
    <property type="match status" value="1"/>
</dbReference>
<dbReference type="PROSITE" id="PS50883">
    <property type="entry name" value="EAL"/>
    <property type="match status" value="1"/>
</dbReference>
<evidence type="ECO:0000259" key="2">
    <source>
        <dbReference type="PROSITE" id="PS50112"/>
    </source>
</evidence>
<dbReference type="CDD" id="cd00130">
    <property type="entry name" value="PAS"/>
    <property type="match status" value="1"/>
</dbReference>
<dbReference type="Gene3D" id="2.60.40.10">
    <property type="entry name" value="Immunoglobulins"/>
    <property type="match status" value="1"/>
</dbReference>
<evidence type="ECO:0000256" key="1">
    <source>
        <dbReference type="SAM" id="Coils"/>
    </source>
</evidence>
<feature type="domain" description="GGDEF" evidence="4">
    <location>
        <begin position="1102"/>
        <end position="1235"/>
    </location>
</feature>
<evidence type="ECO:0000259" key="4">
    <source>
        <dbReference type="PROSITE" id="PS50887"/>
    </source>
</evidence>
<evidence type="ECO:0000313" key="6">
    <source>
        <dbReference type="Proteomes" id="UP001548189"/>
    </source>
</evidence>
<dbReference type="Pfam" id="PF00990">
    <property type="entry name" value="GGDEF"/>
    <property type="match status" value="1"/>
</dbReference>
<dbReference type="CDD" id="cd01948">
    <property type="entry name" value="EAL"/>
    <property type="match status" value="1"/>
</dbReference>
<dbReference type="Gene3D" id="3.20.20.450">
    <property type="entry name" value="EAL domain"/>
    <property type="match status" value="1"/>
</dbReference>
<dbReference type="InterPro" id="IPR015943">
    <property type="entry name" value="WD40/YVTN_repeat-like_dom_sf"/>
</dbReference>
<dbReference type="InterPro" id="IPR011110">
    <property type="entry name" value="Reg_prop"/>
</dbReference>
<gene>
    <name evidence="5" type="ORF">ABVT43_05315</name>
</gene>
<dbReference type="PROSITE" id="PS50887">
    <property type="entry name" value="GGDEF"/>
    <property type="match status" value="1"/>
</dbReference>
<feature type="domain" description="PAS" evidence="2">
    <location>
        <begin position="946"/>
        <end position="994"/>
    </location>
</feature>
<dbReference type="SMART" id="SM00091">
    <property type="entry name" value="PAS"/>
    <property type="match status" value="1"/>
</dbReference>
<proteinExistence type="predicted"/>
<dbReference type="NCBIfam" id="TIGR00254">
    <property type="entry name" value="GGDEF"/>
    <property type="match status" value="1"/>
</dbReference>
<keyword evidence="1" id="KW-0175">Coiled coil</keyword>
<dbReference type="InterPro" id="IPR035965">
    <property type="entry name" value="PAS-like_dom_sf"/>
</dbReference>
<dbReference type="InterPro" id="IPR035919">
    <property type="entry name" value="EAL_sf"/>
</dbReference>
<name>A0ABV2BRI0_9GAMM</name>
<dbReference type="Pfam" id="PF07494">
    <property type="entry name" value="Reg_prop"/>
    <property type="match status" value="1"/>
</dbReference>
<evidence type="ECO:0000259" key="3">
    <source>
        <dbReference type="PROSITE" id="PS50883"/>
    </source>
</evidence>
<dbReference type="SUPFAM" id="SSF55073">
    <property type="entry name" value="Nucleotide cyclase"/>
    <property type="match status" value="1"/>
</dbReference>
<keyword evidence="6" id="KW-1185">Reference proteome</keyword>
<dbReference type="EMBL" id="JBEVCJ010000004">
    <property type="protein sequence ID" value="MET1254540.1"/>
    <property type="molecule type" value="Genomic_DNA"/>
</dbReference>
<organism evidence="5 6">
    <name type="scientific">Aliikangiella maris</name>
    <dbReference type="NCBI Taxonomy" id="3162458"/>
    <lineage>
        <taxon>Bacteria</taxon>
        <taxon>Pseudomonadati</taxon>
        <taxon>Pseudomonadota</taxon>
        <taxon>Gammaproteobacteria</taxon>
        <taxon>Oceanospirillales</taxon>
        <taxon>Pleioneaceae</taxon>
        <taxon>Aliikangiella</taxon>
    </lineage>
</organism>
<dbReference type="InterPro" id="IPR013767">
    <property type="entry name" value="PAS_fold"/>
</dbReference>
<dbReference type="Gene3D" id="2.130.10.10">
    <property type="entry name" value="YVTN repeat-like/Quinoprotein amine dehydrogenase"/>
    <property type="match status" value="3"/>
</dbReference>
<dbReference type="InterPro" id="IPR013783">
    <property type="entry name" value="Ig-like_fold"/>
</dbReference>
<dbReference type="InterPro" id="IPR052155">
    <property type="entry name" value="Biofilm_reg_signaling"/>
</dbReference>
<dbReference type="SMART" id="SM00267">
    <property type="entry name" value="GGDEF"/>
    <property type="match status" value="1"/>
</dbReference>
<dbReference type="PANTHER" id="PTHR44757">
    <property type="entry name" value="DIGUANYLATE CYCLASE DGCP"/>
    <property type="match status" value="1"/>
</dbReference>
<accession>A0ABV2BRI0</accession>
<dbReference type="Pfam" id="PF00563">
    <property type="entry name" value="EAL"/>
    <property type="match status" value="1"/>
</dbReference>
<dbReference type="Gene3D" id="3.30.70.270">
    <property type="match status" value="1"/>
</dbReference>
<dbReference type="RefSeq" id="WP_353874102.1">
    <property type="nucleotide sequence ID" value="NZ_JBEVCJ010000004.1"/>
</dbReference>
<evidence type="ECO:0000313" key="5">
    <source>
        <dbReference type="EMBL" id="MET1254540.1"/>
    </source>
</evidence>
<dbReference type="SUPFAM" id="SSF141868">
    <property type="entry name" value="EAL domain-like"/>
    <property type="match status" value="1"/>
</dbReference>
<dbReference type="InterPro" id="IPR001633">
    <property type="entry name" value="EAL_dom"/>
</dbReference>
<protein>
    <submittedName>
        <fullName evidence="5">EAL domain-containing protein</fullName>
    </submittedName>
</protein>
<dbReference type="CDD" id="cd01949">
    <property type="entry name" value="GGDEF"/>
    <property type="match status" value="1"/>
</dbReference>
<dbReference type="InterPro" id="IPR029787">
    <property type="entry name" value="Nucleotide_cyclase"/>
</dbReference>
<comment type="caution">
    <text evidence="5">The sequence shown here is derived from an EMBL/GenBank/DDBJ whole genome shotgun (WGS) entry which is preliminary data.</text>
</comment>
<dbReference type="InterPro" id="IPR000014">
    <property type="entry name" value="PAS"/>
</dbReference>
<dbReference type="Proteomes" id="UP001548189">
    <property type="component" value="Unassembled WGS sequence"/>
</dbReference>
<dbReference type="NCBIfam" id="TIGR00229">
    <property type="entry name" value="sensory_box"/>
    <property type="match status" value="1"/>
</dbReference>
<dbReference type="SMART" id="SM00052">
    <property type="entry name" value="EAL"/>
    <property type="match status" value="1"/>
</dbReference>
<dbReference type="InterPro" id="IPR011047">
    <property type="entry name" value="Quinoprotein_ADH-like_sf"/>
</dbReference>
<dbReference type="SUPFAM" id="SSF50998">
    <property type="entry name" value="Quinoprotein alcohol dehydrogenase-like"/>
    <property type="match status" value="1"/>
</dbReference>
<dbReference type="InterPro" id="IPR043128">
    <property type="entry name" value="Rev_trsase/Diguanyl_cyclase"/>
</dbReference>
<dbReference type="PROSITE" id="PS50112">
    <property type="entry name" value="PAS"/>
    <property type="match status" value="1"/>
</dbReference>
<dbReference type="SUPFAM" id="SSF55785">
    <property type="entry name" value="PYP-like sensor domain (PAS domain)"/>
    <property type="match status" value="1"/>
</dbReference>
<reference evidence="5 6" key="1">
    <citation type="submission" date="2024-06" db="EMBL/GenBank/DDBJ databases">
        <authorList>
            <person name="Li F."/>
        </authorList>
    </citation>
    <scope>NUCLEOTIDE SEQUENCE [LARGE SCALE GENOMIC DNA]</scope>
    <source>
        <strain evidence="5 6">GXAS 311</strain>
    </source>
</reference>
<dbReference type="InterPro" id="IPR000160">
    <property type="entry name" value="GGDEF_dom"/>
</dbReference>
<dbReference type="Gene3D" id="3.30.450.20">
    <property type="entry name" value="PAS domain"/>
    <property type="match status" value="2"/>
</dbReference>